<keyword evidence="2" id="KW-1133">Transmembrane helix</keyword>
<feature type="compositionally biased region" description="Low complexity" evidence="1">
    <location>
        <begin position="552"/>
        <end position="564"/>
    </location>
</feature>
<reference evidence="4" key="1">
    <citation type="submission" date="2021-01" db="EMBL/GenBank/DDBJ databases">
        <title>Whole genome shotgun sequence of Cellulomonas pakistanensis NBRC 110800.</title>
        <authorList>
            <person name="Komaki H."/>
            <person name="Tamura T."/>
        </authorList>
    </citation>
    <scope>NUCLEOTIDE SEQUENCE</scope>
    <source>
        <strain evidence="4">NBRC 110800</strain>
    </source>
</reference>
<protein>
    <recommendedName>
        <fullName evidence="3">Mechanosensitive ion channel MscS domain-containing protein</fullName>
    </recommendedName>
</protein>
<dbReference type="EMBL" id="BONO01000012">
    <property type="protein sequence ID" value="GIG36523.1"/>
    <property type="molecule type" value="Genomic_DNA"/>
</dbReference>
<dbReference type="GO" id="GO:0016020">
    <property type="term" value="C:membrane"/>
    <property type="evidence" value="ECO:0007669"/>
    <property type="project" value="InterPro"/>
</dbReference>
<accession>A0A919PAC5</accession>
<feature type="region of interest" description="Disordered" evidence="1">
    <location>
        <begin position="486"/>
        <end position="659"/>
    </location>
</feature>
<evidence type="ECO:0000313" key="5">
    <source>
        <dbReference type="Proteomes" id="UP000642125"/>
    </source>
</evidence>
<feature type="compositionally biased region" description="Polar residues" evidence="1">
    <location>
        <begin position="598"/>
        <end position="608"/>
    </location>
</feature>
<dbReference type="GO" id="GO:0055085">
    <property type="term" value="P:transmembrane transport"/>
    <property type="evidence" value="ECO:0007669"/>
    <property type="project" value="InterPro"/>
</dbReference>
<gene>
    <name evidence="4" type="ORF">Cpa01nite_19040</name>
</gene>
<feature type="transmembrane region" description="Helical" evidence="2">
    <location>
        <begin position="74"/>
        <end position="91"/>
    </location>
</feature>
<feature type="transmembrane region" description="Helical" evidence="2">
    <location>
        <begin position="32"/>
        <end position="53"/>
    </location>
</feature>
<feature type="region of interest" description="Disordered" evidence="1">
    <location>
        <begin position="432"/>
        <end position="459"/>
    </location>
</feature>
<evidence type="ECO:0000256" key="1">
    <source>
        <dbReference type="SAM" id="MobiDB-lite"/>
    </source>
</evidence>
<dbReference type="Proteomes" id="UP000642125">
    <property type="component" value="Unassembled WGS sequence"/>
</dbReference>
<dbReference type="PANTHER" id="PTHR30566:SF25">
    <property type="entry name" value="INNER MEMBRANE PROTEIN"/>
    <property type="match status" value="1"/>
</dbReference>
<name>A0A919PAC5_9CELL</name>
<comment type="caution">
    <text evidence="4">The sequence shown here is derived from an EMBL/GenBank/DDBJ whole genome shotgun (WGS) entry which is preliminary data.</text>
</comment>
<proteinExistence type="predicted"/>
<feature type="compositionally biased region" description="Basic and acidic residues" evidence="1">
    <location>
        <begin position="432"/>
        <end position="442"/>
    </location>
</feature>
<dbReference type="PANTHER" id="PTHR30566">
    <property type="entry name" value="YNAI-RELATED MECHANOSENSITIVE ION CHANNEL"/>
    <property type="match status" value="1"/>
</dbReference>
<dbReference type="InterPro" id="IPR006685">
    <property type="entry name" value="MscS_channel_2nd"/>
</dbReference>
<dbReference type="AlphaFoldDB" id="A0A919PAC5"/>
<dbReference type="Pfam" id="PF00924">
    <property type="entry name" value="MS_channel_2nd"/>
    <property type="match status" value="1"/>
</dbReference>
<sequence>MARVIRSATQAAVQAATTEEAVDTARDVLVPVLWVAGAVLVALLVAVLIGAAVRTVAKKSVLAADLAKRSRRPLRAVLIVIAVWVALAISVSDADWETSWMRAVGHVLLIALIAATTWLVGTLAFVVEDLALSRYRVDVKDNRHARRVRTQVQLLRRITVAVLVIVGVAAVLLTFPGVSAFGASLLASAGLLSVVAGLAAQSSLANVFAGLQIAFTDGIRVDDVVIVEEEWGRIEEITLTYVVVHIWDDRRLILPSTYFTQTPFENWTRRAAELLGTVEIDVDWQVPVDELRAELNRLLADTDLWDHRVGILQVTDAVNGVVRLRALASAVDAPTLFDLRCYLREGLVAYLQRNAPQGLPRTRIETTKGAPLPVEAPAPAQARRPRTGAHAVVEPAPETGQLDARLFTGSVEAMQRAGSFAGPGEDVIAEREEHAAEARQDAETTAGRSSGGRKVAVVPAPGTDAVPVAVRTAGVTEADAVPVAPATGAESGAAEAGATGAAPASIAPAEGPDRAEEPAAAGEPGRVEQPAPASEPARADEPARAEERAAADDAPAAVPTGAARTSEPMAGRGDESGTMVLPAYADPATAAIPPVAGTSRSTGETQVQPAVRPDGAGGATDDARDDAPSNAPDAEGTPAPPTRRSVRSAPLDPRDRPSR</sequence>
<dbReference type="InterPro" id="IPR010920">
    <property type="entry name" value="LSM_dom_sf"/>
</dbReference>
<feature type="transmembrane region" description="Helical" evidence="2">
    <location>
        <begin position="103"/>
        <end position="127"/>
    </location>
</feature>
<dbReference type="Gene3D" id="1.10.287.1260">
    <property type="match status" value="1"/>
</dbReference>
<dbReference type="SUPFAM" id="SSF50182">
    <property type="entry name" value="Sm-like ribonucleoproteins"/>
    <property type="match status" value="1"/>
</dbReference>
<keyword evidence="2" id="KW-0472">Membrane</keyword>
<feature type="transmembrane region" description="Helical" evidence="2">
    <location>
        <begin position="154"/>
        <end position="175"/>
    </location>
</feature>
<feature type="compositionally biased region" description="Low complexity" evidence="1">
    <location>
        <begin position="486"/>
        <end position="510"/>
    </location>
</feature>
<feature type="domain" description="Mechanosensitive ion channel MscS" evidence="3">
    <location>
        <begin position="203"/>
        <end position="269"/>
    </location>
</feature>
<evidence type="ECO:0000256" key="2">
    <source>
        <dbReference type="SAM" id="Phobius"/>
    </source>
</evidence>
<organism evidence="4 5">
    <name type="scientific">Cellulomonas pakistanensis</name>
    <dbReference type="NCBI Taxonomy" id="992287"/>
    <lineage>
        <taxon>Bacteria</taxon>
        <taxon>Bacillati</taxon>
        <taxon>Actinomycetota</taxon>
        <taxon>Actinomycetes</taxon>
        <taxon>Micrococcales</taxon>
        <taxon>Cellulomonadaceae</taxon>
        <taxon>Cellulomonas</taxon>
    </lineage>
</organism>
<feature type="compositionally biased region" description="Low complexity" evidence="1">
    <location>
        <begin position="518"/>
        <end position="536"/>
    </location>
</feature>
<feature type="compositionally biased region" description="Basic and acidic residues" evidence="1">
    <location>
        <begin position="537"/>
        <end position="551"/>
    </location>
</feature>
<evidence type="ECO:0000313" key="4">
    <source>
        <dbReference type="EMBL" id="GIG36523.1"/>
    </source>
</evidence>
<keyword evidence="2" id="KW-0812">Transmembrane</keyword>
<evidence type="ECO:0000259" key="3">
    <source>
        <dbReference type="Pfam" id="PF00924"/>
    </source>
</evidence>
<feature type="region of interest" description="Disordered" evidence="1">
    <location>
        <begin position="360"/>
        <end position="399"/>
    </location>
</feature>
<keyword evidence="5" id="KW-1185">Reference proteome</keyword>